<keyword evidence="2" id="KW-1185">Reference proteome</keyword>
<evidence type="ECO:0000313" key="1">
    <source>
        <dbReference type="EMBL" id="KAJ7081846.1"/>
    </source>
</evidence>
<dbReference type="AlphaFoldDB" id="A0AAD6TXL3"/>
<dbReference type="EMBL" id="JARJCN010000048">
    <property type="protein sequence ID" value="KAJ7081846.1"/>
    <property type="molecule type" value="Genomic_DNA"/>
</dbReference>
<reference evidence="1" key="1">
    <citation type="submission" date="2023-03" db="EMBL/GenBank/DDBJ databases">
        <title>Massive genome expansion in bonnet fungi (Mycena s.s.) driven by repeated elements and novel gene families across ecological guilds.</title>
        <authorList>
            <consortium name="Lawrence Berkeley National Laboratory"/>
            <person name="Harder C.B."/>
            <person name="Miyauchi S."/>
            <person name="Viragh M."/>
            <person name="Kuo A."/>
            <person name="Thoen E."/>
            <person name="Andreopoulos B."/>
            <person name="Lu D."/>
            <person name="Skrede I."/>
            <person name="Drula E."/>
            <person name="Henrissat B."/>
            <person name="Morin E."/>
            <person name="Kohler A."/>
            <person name="Barry K."/>
            <person name="LaButti K."/>
            <person name="Morin E."/>
            <person name="Salamov A."/>
            <person name="Lipzen A."/>
            <person name="Mereny Z."/>
            <person name="Hegedus B."/>
            <person name="Baldrian P."/>
            <person name="Stursova M."/>
            <person name="Weitz H."/>
            <person name="Taylor A."/>
            <person name="Grigoriev I.V."/>
            <person name="Nagy L.G."/>
            <person name="Martin F."/>
            <person name="Kauserud H."/>
        </authorList>
    </citation>
    <scope>NUCLEOTIDE SEQUENCE</scope>
    <source>
        <strain evidence="1">CBHHK173m</strain>
    </source>
</reference>
<evidence type="ECO:0008006" key="3">
    <source>
        <dbReference type="Google" id="ProtNLM"/>
    </source>
</evidence>
<sequence length="272" mass="30188">MNNALTFHDLVSYSLGFTPDDLPLNLKRNGIYVPTVDAVDLELFDAKLFSPVAIADDDLSTWEYHAPVASSTPSWGSDASTCVSPYQTPAQDVAYRYRAGLKVDLGDRGERSSSPGSSESATACASSFHGSFDCGSTVESLEVGTTTSSLSLPFPVQQEVKPAFRESRANALLDIRDEAMAIIRSDGLTEHEPVVCHRPDCRDTLANMKALMYHLHVHNMHDRSYQCDLCHQRFEVRRQLVMHQCPRLATSCPSSPIRDTFMRVLTRITSRE</sequence>
<dbReference type="Proteomes" id="UP001222325">
    <property type="component" value="Unassembled WGS sequence"/>
</dbReference>
<gene>
    <name evidence="1" type="ORF">B0H15DRAFT_447861</name>
</gene>
<protein>
    <recommendedName>
        <fullName evidence="3">C2H2-type domain-containing protein</fullName>
    </recommendedName>
</protein>
<evidence type="ECO:0000313" key="2">
    <source>
        <dbReference type="Proteomes" id="UP001222325"/>
    </source>
</evidence>
<comment type="caution">
    <text evidence="1">The sequence shown here is derived from an EMBL/GenBank/DDBJ whole genome shotgun (WGS) entry which is preliminary data.</text>
</comment>
<name>A0AAD6TXL3_9AGAR</name>
<organism evidence="1 2">
    <name type="scientific">Mycena belliarum</name>
    <dbReference type="NCBI Taxonomy" id="1033014"/>
    <lineage>
        <taxon>Eukaryota</taxon>
        <taxon>Fungi</taxon>
        <taxon>Dikarya</taxon>
        <taxon>Basidiomycota</taxon>
        <taxon>Agaricomycotina</taxon>
        <taxon>Agaricomycetes</taxon>
        <taxon>Agaricomycetidae</taxon>
        <taxon>Agaricales</taxon>
        <taxon>Marasmiineae</taxon>
        <taxon>Mycenaceae</taxon>
        <taxon>Mycena</taxon>
    </lineage>
</organism>
<dbReference type="Gene3D" id="3.30.160.60">
    <property type="entry name" value="Classic Zinc Finger"/>
    <property type="match status" value="1"/>
</dbReference>
<accession>A0AAD6TXL3</accession>
<proteinExistence type="predicted"/>